<dbReference type="Proteomes" id="UP000712600">
    <property type="component" value="Unassembled WGS sequence"/>
</dbReference>
<proteinExistence type="predicted"/>
<evidence type="ECO:0000313" key="1">
    <source>
        <dbReference type="EMBL" id="KAF3535747.1"/>
    </source>
</evidence>
<name>A0A8S9Q0N4_BRACR</name>
<evidence type="ECO:0000313" key="2">
    <source>
        <dbReference type="Proteomes" id="UP000712600"/>
    </source>
</evidence>
<accession>A0A8S9Q0N4</accession>
<gene>
    <name evidence="1" type="ORF">F2Q69_00022037</name>
</gene>
<sequence length="157" mass="18620">MSQEQMNFMRVSHMRNFLTCKDVMKQINTKQKPVGKEQVSAILAREDPDGYPRAIDEHALQVSERTLQTFFRWLMEQKISSCNNATVQRISRRYDQGHPRDVDEHIIRVSKDHIRRLLERASRDEHNYICLPEHASSFTQTKVVPEIYTKDEIIEMF</sequence>
<reference evidence="1" key="1">
    <citation type="submission" date="2019-12" db="EMBL/GenBank/DDBJ databases">
        <title>Genome sequencing and annotation of Brassica cretica.</title>
        <authorList>
            <person name="Studholme D.J."/>
            <person name="Sarris P."/>
        </authorList>
    </citation>
    <scope>NUCLEOTIDE SEQUENCE</scope>
    <source>
        <strain evidence="1">PFS-109/04</strain>
        <tissue evidence="1">Leaf</tissue>
    </source>
</reference>
<dbReference type="AlphaFoldDB" id="A0A8S9Q0N4"/>
<dbReference type="EMBL" id="QGKX02001290">
    <property type="protein sequence ID" value="KAF3535747.1"/>
    <property type="molecule type" value="Genomic_DNA"/>
</dbReference>
<protein>
    <submittedName>
        <fullName evidence="1">Uncharacterized protein</fullName>
    </submittedName>
</protein>
<comment type="caution">
    <text evidence="1">The sequence shown here is derived from an EMBL/GenBank/DDBJ whole genome shotgun (WGS) entry which is preliminary data.</text>
</comment>
<organism evidence="1 2">
    <name type="scientific">Brassica cretica</name>
    <name type="common">Mustard</name>
    <dbReference type="NCBI Taxonomy" id="69181"/>
    <lineage>
        <taxon>Eukaryota</taxon>
        <taxon>Viridiplantae</taxon>
        <taxon>Streptophyta</taxon>
        <taxon>Embryophyta</taxon>
        <taxon>Tracheophyta</taxon>
        <taxon>Spermatophyta</taxon>
        <taxon>Magnoliopsida</taxon>
        <taxon>eudicotyledons</taxon>
        <taxon>Gunneridae</taxon>
        <taxon>Pentapetalae</taxon>
        <taxon>rosids</taxon>
        <taxon>malvids</taxon>
        <taxon>Brassicales</taxon>
        <taxon>Brassicaceae</taxon>
        <taxon>Brassiceae</taxon>
        <taxon>Brassica</taxon>
    </lineage>
</organism>